<dbReference type="Proteomes" id="UP000674179">
    <property type="component" value="Chromosome 15"/>
</dbReference>
<feature type="region of interest" description="Disordered" evidence="1">
    <location>
        <begin position="842"/>
        <end position="874"/>
    </location>
</feature>
<dbReference type="InterPro" id="IPR020103">
    <property type="entry name" value="PsdUridine_synth_cat_dom_sf"/>
</dbReference>
<dbReference type="RefSeq" id="XP_067694356.1">
    <property type="nucleotide sequence ID" value="XM_067838362.1"/>
</dbReference>
<dbReference type="SUPFAM" id="SSF55120">
    <property type="entry name" value="Pseudouridine synthase"/>
    <property type="match status" value="1"/>
</dbReference>
<dbReference type="EMBL" id="JAFHKP010000015">
    <property type="protein sequence ID" value="KAG5482666.1"/>
    <property type="molecule type" value="Genomic_DNA"/>
</dbReference>
<dbReference type="OrthoDB" id="424794at2759"/>
<feature type="region of interest" description="Disordered" evidence="1">
    <location>
        <begin position="620"/>
        <end position="646"/>
    </location>
</feature>
<accession>A0A836HR42</accession>
<protein>
    <recommendedName>
        <fullName evidence="2">Pseudouridine synthase RsuA/RluA-like domain-containing protein</fullName>
    </recommendedName>
</protein>
<dbReference type="GO" id="GO:0000455">
    <property type="term" value="P:enzyme-directed rRNA pseudouridine synthesis"/>
    <property type="evidence" value="ECO:0007669"/>
    <property type="project" value="TreeGrafter"/>
</dbReference>
<feature type="region of interest" description="Disordered" evidence="1">
    <location>
        <begin position="775"/>
        <end position="795"/>
    </location>
</feature>
<feature type="region of interest" description="Disordered" evidence="1">
    <location>
        <begin position="991"/>
        <end position="1012"/>
    </location>
</feature>
<keyword evidence="4" id="KW-1185">Reference proteome</keyword>
<evidence type="ECO:0000256" key="1">
    <source>
        <dbReference type="SAM" id="MobiDB-lite"/>
    </source>
</evidence>
<sequence length="1083" mass="115972">MYIERERDRCWVRFGVWRAASPLPNAGARSGHTDAERHARRSTLSHSLPLSLSPCARLCVCTTKPLQRLSKSYPRLIRCLLSHTHPPPHTHTHTHTHTYASQPVMAASSTTAVEPGDRYLTREPCCLQCCHRRSGALLGPLASSPKDDAVTSGDGVRSFPADNQAAWIAVKPYSYLFCAPVKGRWLGRGLLELFLEEFAFVPFDIAAGAPLPLAGELASVGTTTRTFRSAVVPLLLQLQAASPTVDVSGGATLDRRFTLPAYIEELCEGALWLRGRETECRAAGRRYQKALIDVVARARRVSLSVSSTDGCAAESGNSGEVEARQQMNPLAKATSSDALICAIPSSEASAVPSEWAAWCRTVLWLSELPFEAEVDALLQQVLLAASTSPPRDNAVAQGHSEADFAIAAAVSAAPPPLLSLQQRDVVQHLVWRCEGRMFAHPPLEIIRCDVAAALSTACSAAPLPGAQALAMIVVSKPPGMPVHPSGCYRKNTVTSILEDVMGGGDGDARRFYRIEEHLDHAATGGTLPHRPYASVVHKGGFELIRVWLRRPPCSEDASATVAANSSISTSADDIGVSAEDWSVLKTLFMREGEAMTQQGPLGHPKERLRARRHDAIALAAEKERRTKRQRAAEGSNDDHSSAANDNCSTATKAMRTSNGDAAAVVPSSYVMKAFVVHRLDAATGGVLLFGLNSNSARRLADAISNKAAHEGDGDGSADGREDMHSGAGSHTPASPLRAPWSRKVYCARVHGRVDLENLARVQHHCVLRGASLPAQSTSNGHRVPDDPLESACRSGAAPHSADTELLVCRPIGCLDHHNSLYWSPDAAITDVWQQQRADAKRQQQKAHKLYSISPSGGRGKGTRTPEAVAAKHERMRQLTRGGRTAFVWAAAPSLPPVNKGAAAAPAQEASTALSVSSSCVQRYMETLRSATTVLQVMRYDAAANQTVVKCTLGTGRTHQLRVHLASLGHPIVRDSKYAALEAHMRTLAEGGAHGTAAGRESASAVSGPGTPLASETSLHRFYESATADHSTGGRWQSEVLAAGRNARGCVCPEAIDLHAWQYTLAYEDGALVSVEVPLPSWAQ</sequence>
<feature type="region of interest" description="Disordered" evidence="1">
    <location>
        <begin position="707"/>
        <end position="736"/>
    </location>
</feature>
<evidence type="ECO:0000259" key="2">
    <source>
        <dbReference type="Pfam" id="PF00849"/>
    </source>
</evidence>
<feature type="compositionally biased region" description="Basic and acidic residues" evidence="1">
    <location>
        <begin position="707"/>
        <end position="724"/>
    </location>
</feature>
<dbReference type="GO" id="GO:0009982">
    <property type="term" value="F:pseudouridine synthase activity"/>
    <property type="evidence" value="ECO:0007669"/>
    <property type="project" value="InterPro"/>
</dbReference>
<reference evidence="3 4" key="1">
    <citation type="submission" date="2021-02" db="EMBL/GenBank/DDBJ databases">
        <title>Leishmania (Mundinia) enrietti genome sequencing and assembly.</title>
        <authorList>
            <person name="Almutairi H."/>
            <person name="Gatherer D."/>
        </authorList>
    </citation>
    <scope>NUCLEOTIDE SEQUENCE [LARGE SCALE GENOMIC DNA]</scope>
    <source>
        <strain evidence="3">CUR178</strain>
    </source>
</reference>
<evidence type="ECO:0000313" key="4">
    <source>
        <dbReference type="Proteomes" id="UP000674179"/>
    </source>
</evidence>
<feature type="domain" description="Pseudouridine synthase RsuA/RluA-like" evidence="2">
    <location>
        <begin position="918"/>
        <end position="966"/>
    </location>
</feature>
<name>A0A836HR42_LEIEN</name>
<dbReference type="Pfam" id="PF00849">
    <property type="entry name" value="PseudoU_synth_2"/>
    <property type="match status" value="1"/>
</dbReference>
<dbReference type="PANTHER" id="PTHR21600:SF77">
    <property type="entry name" value="PSEUDOURIDYLATE SYNTHASE PROTEIN, PUTATIVE-RELATED"/>
    <property type="match status" value="1"/>
</dbReference>
<dbReference type="KEGG" id="lenr:94173872"/>
<gene>
    <name evidence="3" type="ORF">CUR178_06703</name>
</gene>
<dbReference type="AlphaFoldDB" id="A0A836HR42"/>
<organism evidence="3 4">
    <name type="scientific">Leishmania enriettii</name>
    <dbReference type="NCBI Taxonomy" id="5663"/>
    <lineage>
        <taxon>Eukaryota</taxon>
        <taxon>Discoba</taxon>
        <taxon>Euglenozoa</taxon>
        <taxon>Kinetoplastea</taxon>
        <taxon>Metakinetoplastina</taxon>
        <taxon>Trypanosomatida</taxon>
        <taxon>Trypanosomatidae</taxon>
        <taxon>Leishmaniinae</taxon>
        <taxon>Leishmania</taxon>
    </lineage>
</organism>
<dbReference type="PANTHER" id="PTHR21600">
    <property type="entry name" value="MITOCHONDRIAL RNA PSEUDOURIDINE SYNTHASE"/>
    <property type="match status" value="1"/>
</dbReference>
<dbReference type="InterPro" id="IPR006145">
    <property type="entry name" value="PsdUridine_synth_RsuA/RluA"/>
</dbReference>
<dbReference type="InterPro" id="IPR050188">
    <property type="entry name" value="RluA_PseudoU_synthase"/>
</dbReference>
<dbReference type="GO" id="GO:0003723">
    <property type="term" value="F:RNA binding"/>
    <property type="evidence" value="ECO:0007669"/>
    <property type="project" value="InterPro"/>
</dbReference>
<dbReference type="GeneID" id="94173872"/>
<comment type="caution">
    <text evidence="3">The sequence shown here is derived from an EMBL/GenBank/DDBJ whole genome shotgun (WGS) entry which is preliminary data.</text>
</comment>
<evidence type="ECO:0000313" key="3">
    <source>
        <dbReference type="EMBL" id="KAG5482666.1"/>
    </source>
</evidence>
<dbReference type="Gene3D" id="3.30.2350.10">
    <property type="entry name" value="Pseudouridine synthase"/>
    <property type="match status" value="2"/>
</dbReference>
<proteinExistence type="predicted"/>